<protein>
    <submittedName>
        <fullName evidence="3">Glycogen debranching protein</fullName>
    </submittedName>
</protein>
<reference evidence="3" key="1">
    <citation type="submission" date="2019-11" db="UniProtKB">
        <authorList>
            <consortium name="WormBaseParasite"/>
        </authorList>
    </citation>
    <scope>IDENTIFICATION</scope>
</reference>
<dbReference type="SUPFAM" id="SSF48208">
    <property type="entry name" value="Six-hairpin glycosidases"/>
    <property type="match status" value="1"/>
</dbReference>
<name>A0A5K3FYE1_MESCO</name>
<dbReference type="PANTHER" id="PTHR10569">
    <property type="entry name" value="GLYCOGEN DEBRANCHING ENZYME"/>
    <property type="match status" value="1"/>
</dbReference>
<dbReference type="PANTHER" id="PTHR10569:SF2">
    <property type="entry name" value="GLYCOGEN DEBRANCHING ENZYME"/>
    <property type="match status" value="1"/>
</dbReference>
<dbReference type="InterPro" id="IPR032788">
    <property type="entry name" value="AGL_central"/>
</dbReference>
<accession>A0A5K3FYE1</accession>
<proteinExistence type="predicted"/>
<dbReference type="AlphaFoldDB" id="A0A5K3FYE1"/>
<dbReference type="InterPro" id="IPR012341">
    <property type="entry name" value="6hp_glycosidase-like_sf"/>
</dbReference>
<evidence type="ECO:0000259" key="1">
    <source>
        <dbReference type="Pfam" id="PF06202"/>
    </source>
</evidence>
<dbReference type="Pfam" id="PF06202">
    <property type="entry name" value="GDE_C"/>
    <property type="match status" value="1"/>
</dbReference>
<dbReference type="WBParaSite" id="MCU_011789-RA">
    <property type="protein sequence ID" value="MCU_011789-RA"/>
    <property type="gene ID" value="MCU_011789"/>
</dbReference>
<dbReference type="GO" id="GO:0005980">
    <property type="term" value="P:glycogen catabolic process"/>
    <property type="evidence" value="ECO:0007669"/>
    <property type="project" value="InterPro"/>
</dbReference>
<evidence type="ECO:0000313" key="3">
    <source>
        <dbReference type="WBParaSite" id="MCU_011789-RA"/>
    </source>
</evidence>
<evidence type="ECO:0000259" key="2">
    <source>
        <dbReference type="Pfam" id="PF14702"/>
    </source>
</evidence>
<dbReference type="InterPro" id="IPR010401">
    <property type="entry name" value="AGL/Gdb1"/>
</dbReference>
<dbReference type="GO" id="GO:0004134">
    <property type="term" value="F:4-alpha-glucanotransferase activity"/>
    <property type="evidence" value="ECO:0007669"/>
    <property type="project" value="InterPro"/>
</dbReference>
<dbReference type="Gene3D" id="1.50.10.10">
    <property type="match status" value="1"/>
</dbReference>
<feature type="domain" description="Glycogen debranching enzyme C-terminal" evidence="1">
    <location>
        <begin position="279"/>
        <end position="749"/>
    </location>
</feature>
<feature type="domain" description="Glycogen debranching enzyme central" evidence="2">
    <location>
        <begin position="16"/>
        <end position="174"/>
    </location>
</feature>
<dbReference type="InterPro" id="IPR008928">
    <property type="entry name" value="6-hairpin_glycosidase_sf"/>
</dbReference>
<organism evidence="3">
    <name type="scientific">Mesocestoides corti</name>
    <name type="common">Flatworm</name>
    <dbReference type="NCBI Taxonomy" id="53468"/>
    <lineage>
        <taxon>Eukaryota</taxon>
        <taxon>Metazoa</taxon>
        <taxon>Spiralia</taxon>
        <taxon>Lophotrochozoa</taxon>
        <taxon>Platyhelminthes</taxon>
        <taxon>Cestoda</taxon>
        <taxon>Eucestoda</taxon>
        <taxon>Cyclophyllidea</taxon>
        <taxon>Mesocestoididae</taxon>
        <taxon>Mesocestoides</taxon>
    </lineage>
</organism>
<dbReference type="GO" id="GO:0004135">
    <property type="term" value="F:amylo-alpha-1,6-glucosidase activity"/>
    <property type="evidence" value="ECO:0007669"/>
    <property type="project" value="InterPro"/>
</dbReference>
<sequence>MFKVVHLDDNGGTDALEFYDFPPGCVVAVSVCLNDAQTEALSRVRGALLHQFGRRIHSVDARKGSVANNTVAIADTLLPVYPDSVDHGLIKRLVTDLSLADINWLMYRCEREENVPGIGRKPYYVPGFGDLVFCGLQGVVSVMRHVAQFNDLGHPICQHLRQGLWLLTYLYDRLSLDDPSHPSRQLDALSRALKQLFEPIYGLPKYLIPSSFGMLVGCLYQTVMEEISMRVGKWTEFGSSTVRNLVTASLQLYGRAPNIQLPTILPAPAIKGRDDDPNRYNCSLAAGLPHFAEGMWRNWGRDTFIALRGCLILTERYEEAANTILQFASLLRHGLIPNLMGDGLCVAPRYNARDAVWFWLYAICCFEDALAASEGTPIGGAKKSILNRPVLRWFPHDDTPGWPAENGSVDFNNPPEDRVMPLCDVMQEALQRHASGIEFRERNAGYQLDCQMVTEGFNVKAGIQERTGFVYGGNPHNCGTWMDKMGSSEKAGNRGKPATPRDGCAVELVGLAYAVVTWLDRAHTASQVYYPHEGVEMPNGAKWTWNDWATKIHNNFEEAFWLPEEENTCGGSLIRQGYYKDLHDSSDANAEAQLRPNFLVAMTVAPDLFDTWKAWKALELTRKQLVGPLGMKTLDPRDKDYRCAYNNSDDSCDFYTAQGFNYHQGPEWLWLTGYYIRAKLIMVQRLIDLDNKLLCSRARVLRECQEIMLRLNNHLRSSPWRSLPELTQANGEFCPGSCTSQAWSVGTAIEAIYDLIHVNARMHGLEFPPT</sequence>
<dbReference type="Pfam" id="PF14702">
    <property type="entry name" value="hGDE_central"/>
    <property type="match status" value="1"/>
</dbReference>
<dbReference type="InterPro" id="IPR032790">
    <property type="entry name" value="GDE_C"/>
</dbReference>